<gene>
    <name evidence="1" type="ORF">g.52232</name>
</gene>
<feature type="non-terminal residue" evidence="1">
    <location>
        <position position="1"/>
    </location>
</feature>
<sequence>IRLDHFVANIIKFQEYTGAHVDIVVHAEESNRQHRRGLSHRNFVRMLRQLVSPNLAATYHPEVSTELHSNNFRQTEDNRADQHYQIVNNQQPQRSNNVCVSSGTCIFPSTILAPGPLSYVEAVLQGNANDGFNEIMNSDDGTGFTNDNFTN</sequence>
<reference evidence="1" key="1">
    <citation type="submission" date="2015-11" db="EMBL/GenBank/DDBJ databases">
        <title>De novo transcriptome assembly of four potential Pierce s Disease insect vectors from Arizona vineyards.</title>
        <authorList>
            <person name="Tassone E.E."/>
        </authorList>
    </citation>
    <scope>NUCLEOTIDE SEQUENCE</scope>
</reference>
<dbReference type="EMBL" id="GEBQ01008604">
    <property type="protein sequence ID" value="JAT31373.1"/>
    <property type="molecule type" value="Transcribed_RNA"/>
</dbReference>
<protein>
    <submittedName>
        <fullName evidence="1">Uncharacterized protein</fullName>
    </submittedName>
</protein>
<feature type="non-terminal residue" evidence="1">
    <location>
        <position position="151"/>
    </location>
</feature>
<name>A0A1B6M643_9HEMI</name>
<proteinExistence type="predicted"/>
<accession>A0A1B6M643</accession>
<organism evidence="1">
    <name type="scientific">Graphocephala atropunctata</name>
    <dbReference type="NCBI Taxonomy" id="36148"/>
    <lineage>
        <taxon>Eukaryota</taxon>
        <taxon>Metazoa</taxon>
        <taxon>Ecdysozoa</taxon>
        <taxon>Arthropoda</taxon>
        <taxon>Hexapoda</taxon>
        <taxon>Insecta</taxon>
        <taxon>Pterygota</taxon>
        <taxon>Neoptera</taxon>
        <taxon>Paraneoptera</taxon>
        <taxon>Hemiptera</taxon>
        <taxon>Auchenorrhyncha</taxon>
        <taxon>Membracoidea</taxon>
        <taxon>Cicadellidae</taxon>
        <taxon>Cicadellinae</taxon>
        <taxon>Cicadellini</taxon>
        <taxon>Graphocephala</taxon>
    </lineage>
</organism>
<dbReference type="AlphaFoldDB" id="A0A1B6M643"/>
<evidence type="ECO:0000313" key="1">
    <source>
        <dbReference type="EMBL" id="JAT31373.1"/>
    </source>
</evidence>